<evidence type="ECO:0008006" key="3">
    <source>
        <dbReference type="Google" id="ProtNLM"/>
    </source>
</evidence>
<dbReference type="AlphaFoldDB" id="A0AAI9X196"/>
<dbReference type="Proteomes" id="UP000004057">
    <property type="component" value="Unassembled WGS sequence"/>
</dbReference>
<accession>A0AAI9X196</accession>
<dbReference type="EMBL" id="AGBZ02000001">
    <property type="protein sequence ID" value="KAI92814.1"/>
    <property type="molecule type" value="Genomic_DNA"/>
</dbReference>
<dbReference type="PROSITE" id="PS51257">
    <property type="entry name" value="PROKAR_LIPOPROTEIN"/>
    <property type="match status" value="1"/>
</dbReference>
<proteinExistence type="predicted"/>
<dbReference type="RefSeq" id="WP_004027950.1">
    <property type="nucleotide sequence ID" value="NZ_AGBZ02000001.1"/>
</dbReference>
<comment type="caution">
    <text evidence="1">The sequence shown here is derived from an EMBL/GenBank/DDBJ whole genome shotgun (WGS) entry which is preliminary data.</text>
</comment>
<sequence>MKKILLLFLSSTFIFSPTLTTISCKNVDESLSYCDPDWIYQMKTEENEEFVVGYNNYYLSTASSTFQQKDWLDLNQEAHIYLYFKNVVSLDEVIQKLQFGDTAHMQDVTHLYEPITFTKTDDGNVYISNSFLTQNTPVNGYTIMAQDKWEDLKNSKNMKQLNDRFQKEFKQWGTIRDSHPVQEVDGKQFVWWNSNRWDVLLQTEIQKAIYGVWSSAENKIQVGMNIPLSLVSKGSIRVSKTKAQNVFRIDLNYQEDWINNSFNKIKYRLPHWGFYFKIIGENKAQYISPQLIPAINNTFRVTDVLTYLTSRNWNSFNDKGYKNAKIIS</sequence>
<name>A0AAI9X196_SPIME</name>
<gene>
    <name evidence="1" type="ORF">SPM_002075</name>
</gene>
<organism evidence="1 2">
    <name type="scientific">Spiroplasma melliferum KC3</name>
    <dbReference type="NCBI Taxonomy" id="570509"/>
    <lineage>
        <taxon>Bacteria</taxon>
        <taxon>Bacillati</taxon>
        <taxon>Mycoplasmatota</taxon>
        <taxon>Mollicutes</taxon>
        <taxon>Entomoplasmatales</taxon>
        <taxon>Spiroplasmataceae</taxon>
        <taxon>Spiroplasma</taxon>
    </lineage>
</organism>
<protein>
    <recommendedName>
        <fullName evidence="3">Lipoprotein</fullName>
    </recommendedName>
</protein>
<evidence type="ECO:0000313" key="1">
    <source>
        <dbReference type="EMBL" id="KAI92814.1"/>
    </source>
</evidence>
<evidence type="ECO:0000313" key="2">
    <source>
        <dbReference type="Proteomes" id="UP000004057"/>
    </source>
</evidence>
<reference evidence="1 2" key="1">
    <citation type="journal article" date="2012" name="J. Proteome Res.">
        <title>Application of Spiroplasma melliferum proteogenomic profiling for the discovery of virulence factors and pathogenicity mechanisms in host-associated spiroplasmas.</title>
        <authorList>
            <person name="Alexeev D."/>
            <person name="Kostrjukova E."/>
            <person name="Aliper A."/>
            <person name="Popenko A."/>
            <person name="Bazaleev N."/>
            <person name="Tyakht A."/>
            <person name="Selezneva O."/>
            <person name="Akopian T."/>
            <person name="Prichodko E."/>
            <person name="Kondratov I."/>
            <person name="Chukin M."/>
            <person name="Demina I."/>
            <person name="Galyamina M."/>
            <person name="Kamashev D."/>
            <person name="Vanyushkina A."/>
            <person name="Ladygina V."/>
            <person name="Levitskii S."/>
            <person name="Lazarev V."/>
            <person name="Govorun V."/>
        </authorList>
    </citation>
    <scope>NUCLEOTIDE SEQUENCE [LARGE SCALE GENOMIC DNA]</scope>
    <source>
        <strain evidence="1 2">KC3</strain>
    </source>
</reference>